<evidence type="ECO:0000256" key="1">
    <source>
        <dbReference type="SAM" id="MobiDB-lite"/>
    </source>
</evidence>
<dbReference type="AlphaFoldDB" id="A0A328UHN5"/>
<feature type="region of interest" description="Disordered" evidence="1">
    <location>
        <begin position="101"/>
        <end position="138"/>
    </location>
</feature>
<comment type="caution">
    <text evidence="3">The sequence shown here is derived from an EMBL/GenBank/DDBJ whole genome shotgun (WGS) entry which is preliminary data.</text>
</comment>
<name>A0A328UHN5_9FIRM</name>
<feature type="transmembrane region" description="Helical" evidence="2">
    <location>
        <begin position="74"/>
        <end position="95"/>
    </location>
</feature>
<sequence>MSKFHLPRCPYCGKKVNPFLSWYLRFQGEYRCAKCGGVSNVALDSAAYIVAGAAVLAALALFAVYLAAQQALGLWGILLVFIPFILFLALSILLIRLKKPGKPAPRAGAKNGRPPQGSRRRPGAAASENREPHTSQFSRLNLEKTTDLRYVQKTLVDQNMAHTIIRK</sequence>
<keyword evidence="4" id="KW-1185">Reference proteome</keyword>
<evidence type="ECO:0000313" key="4">
    <source>
        <dbReference type="Proteomes" id="UP000249377"/>
    </source>
</evidence>
<dbReference type="RefSeq" id="WP_112333117.1">
    <property type="nucleotide sequence ID" value="NZ_QLYR01000007.1"/>
</dbReference>
<dbReference type="Proteomes" id="UP000249377">
    <property type="component" value="Unassembled WGS sequence"/>
</dbReference>
<organism evidence="3 4">
    <name type="scientific">Hydrogeniiclostridium mannosilyticum</name>
    <dbReference type="NCBI Taxonomy" id="2764322"/>
    <lineage>
        <taxon>Bacteria</taxon>
        <taxon>Bacillati</taxon>
        <taxon>Bacillota</taxon>
        <taxon>Clostridia</taxon>
        <taxon>Eubacteriales</taxon>
        <taxon>Acutalibacteraceae</taxon>
        <taxon>Hydrogeniiclostridium</taxon>
    </lineage>
</organism>
<gene>
    <name evidence="3" type="ORF">DPQ25_10400</name>
</gene>
<reference evidence="3 4" key="1">
    <citation type="submission" date="2018-06" db="EMBL/GenBank/DDBJ databases">
        <title>Noncontiguous genome sequence of Ruminococcaceae bacterium ASD2818.</title>
        <authorList>
            <person name="Chaplin A.V."/>
            <person name="Sokolova S.R."/>
            <person name="Kochetkova T.O."/>
            <person name="Goltsov A.Y."/>
            <person name="Trofimov D.Y."/>
            <person name="Efimov B.A."/>
        </authorList>
    </citation>
    <scope>NUCLEOTIDE SEQUENCE [LARGE SCALE GENOMIC DNA]</scope>
    <source>
        <strain evidence="3 4">ASD2818</strain>
    </source>
</reference>
<feature type="compositionally biased region" description="Low complexity" evidence="1">
    <location>
        <begin position="112"/>
        <end position="127"/>
    </location>
</feature>
<dbReference type="EMBL" id="QLYR01000007">
    <property type="protein sequence ID" value="RAQ28161.1"/>
    <property type="molecule type" value="Genomic_DNA"/>
</dbReference>
<keyword evidence="2" id="KW-0812">Transmembrane</keyword>
<feature type="transmembrane region" description="Helical" evidence="2">
    <location>
        <begin position="46"/>
        <end position="68"/>
    </location>
</feature>
<evidence type="ECO:0000256" key="2">
    <source>
        <dbReference type="SAM" id="Phobius"/>
    </source>
</evidence>
<evidence type="ECO:0000313" key="3">
    <source>
        <dbReference type="EMBL" id="RAQ28161.1"/>
    </source>
</evidence>
<evidence type="ECO:0008006" key="5">
    <source>
        <dbReference type="Google" id="ProtNLM"/>
    </source>
</evidence>
<keyword evidence="2" id="KW-0472">Membrane</keyword>
<protein>
    <recommendedName>
        <fullName evidence="5">DUF983 domain-containing protein</fullName>
    </recommendedName>
</protein>
<proteinExistence type="predicted"/>
<accession>A0A328UHN5</accession>
<keyword evidence="2" id="KW-1133">Transmembrane helix</keyword>